<feature type="domain" description="Response regulatory" evidence="3">
    <location>
        <begin position="6"/>
        <end position="121"/>
    </location>
</feature>
<dbReference type="SUPFAM" id="SSF52172">
    <property type="entry name" value="CheY-like"/>
    <property type="match status" value="1"/>
</dbReference>
<name>A0ABW1KVZ4_9PROT</name>
<keyword evidence="5" id="KW-1185">Reference proteome</keyword>
<dbReference type="Gene3D" id="3.40.50.2300">
    <property type="match status" value="1"/>
</dbReference>
<evidence type="ECO:0000313" key="5">
    <source>
        <dbReference type="Proteomes" id="UP001596116"/>
    </source>
</evidence>
<evidence type="ECO:0000256" key="1">
    <source>
        <dbReference type="ARBA" id="ARBA00022553"/>
    </source>
</evidence>
<dbReference type="RefSeq" id="WP_379882485.1">
    <property type="nucleotide sequence ID" value="NZ_JBHPON010000002.1"/>
</dbReference>
<dbReference type="CDD" id="cd00156">
    <property type="entry name" value="REC"/>
    <property type="match status" value="1"/>
</dbReference>
<protein>
    <submittedName>
        <fullName evidence="4">Response regulator</fullName>
    </submittedName>
</protein>
<proteinExistence type="predicted"/>
<sequence length="132" mass="13904">MTASKTCLVVDDSELIREIAGRIITDLGLEADDAADASAAIEYCRAEKPAAVFLDWDLPSMGALDFLREAASLEGDRPVIILCATENDHQQFTLAKAAGAAHHILKPFDKGAIAAKLAEIGLIDPVSEAANG</sequence>
<organism evidence="4 5">
    <name type="scientific">Hyphococcus aureus</name>
    <dbReference type="NCBI Taxonomy" id="2666033"/>
    <lineage>
        <taxon>Bacteria</taxon>
        <taxon>Pseudomonadati</taxon>
        <taxon>Pseudomonadota</taxon>
        <taxon>Alphaproteobacteria</taxon>
        <taxon>Parvularculales</taxon>
        <taxon>Parvularculaceae</taxon>
        <taxon>Hyphococcus</taxon>
    </lineage>
</organism>
<dbReference type="Proteomes" id="UP001596116">
    <property type="component" value="Unassembled WGS sequence"/>
</dbReference>
<evidence type="ECO:0000256" key="2">
    <source>
        <dbReference type="PROSITE-ProRule" id="PRU00169"/>
    </source>
</evidence>
<dbReference type="InterPro" id="IPR001789">
    <property type="entry name" value="Sig_transdc_resp-reg_receiver"/>
</dbReference>
<keyword evidence="1 2" id="KW-0597">Phosphoprotein</keyword>
<dbReference type="Pfam" id="PF00072">
    <property type="entry name" value="Response_reg"/>
    <property type="match status" value="1"/>
</dbReference>
<comment type="caution">
    <text evidence="4">The sequence shown here is derived from an EMBL/GenBank/DDBJ whole genome shotgun (WGS) entry which is preliminary data.</text>
</comment>
<dbReference type="PANTHER" id="PTHR44591">
    <property type="entry name" value="STRESS RESPONSE REGULATOR PROTEIN 1"/>
    <property type="match status" value="1"/>
</dbReference>
<dbReference type="SMART" id="SM00448">
    <property type="entry name" value="REC"/>
    <property type="match status" value="1"/>
</dbReference>
<dbReference type="EMBL" id="JBHPON010000002">
    <property type="protein sequence ID" value="MFC6036286.1"/>
    <property type="molecule type" value="Genomic_DNA"/>
</dbReference>
<gene>
    <name evidence="4" type="ORF">ACFMB1_12080</name>
</gene>
<evidence type="ECO:0000313" key="4">
    <source>
        <dbReference type="EMBL" id="MFC6036286.1"/>
    </source>
</evidence>
<dbReference type="InterPro" id="IPR050595">
    <property type="entry name" value="Bact_response_regulator"/>
</dbReference>
<dbReference type="PANTHER" id="PTHR44591:SF3">
    <property type="entry name" value="RESPONSE REGULATORY DOMAIN-CONTAINING PROTEIN"/>
    <property type="match status" value="1"/>
</dbReference>
<dbReference type="PROSITE" id="PS50110">
    <property type="entry name" value="RESPONSE_REGULATORY"/>
    <property type="match status" value="1"/>
</dbReference>
<feature type="modified residue" description="4-aspartylphosphate" evidence="2">
    <location>
        <position position="55"/>
    </location>
</feature>
<accession>A0ABW1KVZ4</accession>
<evidence type="ECO:0000259" key="3">
    <source>
        <dbReference type="PROSITE" id="PS50110"/>
    </source>
</evidence>
<reference evidence="4 5" key="1">
    <citation type="submission" date="2024-09" db="EMBL/GenBank/DDBJ databases">
        <authorList>
            <person name="Zhang Z.-H."/>
        </authorList>
    </citation>
    <scope>NUCLEOTIDE SEQUENCE [LARGE SCALE GENOMIC DNA]</scope>
    <source>
        <strain evidence="4 5">HHTR114</strain>
    </source>
</reference>
<dbReference type="InterPro" id="IPR011006">
    <property type="entry name" value="CheY-like_superfamily"/>
</dbReference>